<keyword evidence="2" id="KW-1185">Reference proteome</keyword>
<name>A0A151I0U1_9HYME</name>
<gene>
    <name evidence="1" type="ORF">ALC53_10062</name>
</gene>
<evidence type="ECO:0000313" key="2">
    <source>
        <dbReference type="Proteomes" id="UP000078540"/>
    </source>
</evidence>
<reference evidence="1 2" key="1">
    <citation type="submission" date="2015-09" db="EMBL/GenBank/DDBJ databases">
        <title>Atta colombica WGS genome.</title>
        <authorList>
            <person name="Nygaard S."/>
            <person name="Hu H."/>
            <person name="Boomsma J."/>
            <person name="Zhang G."/>
        </authorList>
    </citation>
    <scope>NUCLEOTIDE SEQUENCE [LARGE SCALE GENOMIC DNA]</scope>
    <source>
        <strain evidence="1">Treedump-2</strain>
        <tissue evidence="1">Whole body</tissue>
    </source>
</reference>
<dbReference type="AlphaFoldDB" id="A0A151I0U1"/>
<feature type="non-terminal residue" evidence="1">
    <location>
        <position position="1"/>
    </location>
</feature>
<sequence length="109" mass="12116">QIATNVLLENDCIADRENVSDRCPLSLVSCEESSSRIVPSTNLDTTDVEYLCHSWISIMNANDEIWNPYASLQLDDTKSVLMNNEEHGITVGIKSTLCFVGIDHVWSVA</sequence>
<accession>A0A151I0U1</accession>
<proteinExistence type="predicted"/>
<organism evidence="1 2">
    <name type="scientific">Atta colombica</name>
    <dbReference type="NCBI Taxonomy" id="520822"/>
    <lineage>
        <taxon>Eukaryota</taxon>
        <taxon>Metazoa</taxon>
        <taxon>Ecdysozoa</taxon>
        <taxon>Arthropoda</taxon>
        <taxon>Hexapoda</taxon>
        <taxon>Insecta</taxon>
        <taxon>Pterygota</taxon>
        <taxon>Neoptera</taxon>
        <taxon>Endopterygota</taxon>
        <taxon>Hymenoptera</taxon>
        <taxon>Apocrita</taxon>
        <taxon>Aculeata</taxon>
        <taxon>Formicoidea</taxon>
        <taxon>Formicidae</taxon>
        <taxon>Myrmicinae</taxon>
        <taxon>Atta</taxon>
    </lineage>
</organism>
<evidence type="ECO:0000313" key="1">
    <source>
        <dbReference type="EMBL" id="KYM79516.1"/>
    </source>
</evidence>
<dbReference type="EMBL" id="KQ976599">
    <property type="protein sequence ID" value="KYM79516.1"/>
    <property type="molecule type" value="Genomic_DNA"/>
</dbReference>
<dbReference type="Proteomes" id="UP000078540">
    <property type="component" value="Unassembled WGS sequence"/>
</dbReference>
<protein>
    <submittedName>
        <fullName evidence="1">Uncharacterized protein</fullName>
    </submittedName>
</protein>